<dbReference type="InterPro" id="IPR008889">
    <property type="entry name" value="VQ"/>
</dbReference>
<dbReference type="EMBL" id="JAXQNO010000008">
    <property type="protein sequence ID" value="KAK4792406.1"/>
    <property type="molecule type" value="Genomic_DNA"/>
</dbReference>
<feature type="domain" description="VQ" evidence="2">
    <location>
        <begin position="67"/>
        <end position="92"/>
    </location>
</feature>
<sequence>MASNSGDSNVNRESYSFKRLHINKLSHRISKPFIRKQAISGDQDSLLPDLTHSTAFPSFDHQDAPPPHQPPVYNINKSDFRDVVQRLTGAPPRDPSAQPPSAPPLPRPSVSTSRLHRIRPPPLAQIAARPSPMIHCAVDPPVPAAEISGNPMLRPSEPPPMSPLPPLPGVHMAAESPVSAYMRRLRSSSSDPRPPHLFSGISPLAPPHPQSLQAPPPLLPPPYRLIPPVPLFPSNQLMDLPFPQLPLSPTVPSPKP</sequence>
<accession>A0AAN7R9M3</accession>
<dbReference type="AlphaFoldDB" id="A0AAN7R9M3"/>
<name>A0AAN7R9M3_TRANT</name>
<evidence type="ECO:0000259" key="2">
    <source>
        <dbReference type="Pfam" id="PF05678"/>
    </source>
</evidence>
<proteinExistence type="predicted"/>
<feature type="compositionally biased region" description="Pro residues" evidence="1">
    <location>
        <begin position="243"/>
        <end position="256"/>
    </location>
</feature>
<evidence type="ECO:0000313" key="3">
    <source>
        <dbReference type="EMBL" id="KAK4792406.1"/>
    </source>
</evidence>
<dbReference type="InterPro" id="IPR039612">
    <property type="entry name" value="VQ_5/9/14"/>
</dbReference>
<reference evidence="3 4" key="1">
    <citation type="journal article" date="2023" name="Hortic Res">
        <title>Pangenome of water caltrop reveals structural variations and asymmetric subgenome divergence after allopolyploidization.</title>
        <authorList>
            <person name="Zhang X."/>
            <person name="Chen Y."/>
            <person name="Wang L."/>
            <person name="Yuan Y."/>
            <person name="Fang M."/>
            <person name="Shi L."/>
            <person name="Lu R."/>
            <person name="Comes H.P."/>
            <person name="Ma Y."/>
            <person name="Chen Y."/>
            <person name="Huang G."/>
            <person name="Zhou Y."/>
            <person name="Zheng Z."/>
            <person name="Qiu Y."/>
        </authorList>
    </citation>
    <scope>NUCLEOTIDE SEQUENCE [LARGE SCALE GENOMIC DNA]</scope>
    <source>
        <strain evidence="3">F231</strain>
    </source>
</reference>
<organism evidence="3 4">
    <name type="scientific">Trapa natans</name>
    <name type="common">Water chestnut</name>
    <dbReference type="NCBI Taxonomy" id="22666"/>
    <lineage>
        <taxon>Eukaryota</taxon>
        <taxon>Viridiplantae</taxon>
        <taxon>Streptophyta</taxon>
        <taxon>Embryophyta</taxon>
        <taxon>Tracheophyta</taxon>
        <taxon>Spermatophyta</taxon>
        <taxon>Magnoliopsida</taxon>
        <taxon>eudicotyledons</taxon>
        <taxon>Gunneridae</taxon>
        <taxon>Pentapetalae</taxon>
        <taxon>rosids</taxon>
        <taxon>malvids</taxon>
        <taxon>Myrtales</taxon>
        <taxon>Lythraceae</taxon>
        <taxon>Trapa</taxon>
    </lineage>
</organism>
<keyword evidence="4" id="KW-1185">Reference proteome</keyword>
<gene>
    <name evidence="3" type="ORF">SAY86_022841</name>
</gene>
<feature type="compositionally biased region" description="Pro residues" evidence="1">
    <location>
        <begin position="204"/>
        <end position="219"/>
    </location>
</feature>
<feature type="region of interest" description="Disordered" evidence="1">
    <location>
        <begin position="181"/>
        <end position="219"/>
    </location>
</feature>
<dbReference type="Pfam" id="PF05678">
    <property type="entry name" value="VQ"/>
    <property type="match status" value="1"/>
</dbReference>
<dbReference type="PANTHER" id="PTHR33783">
    <property type="entry name" value="PROTEIN HAIKU1"/>
    <property type="match status" value="1"/>
</dbReference>
<feature type="compositionally biased region" description="Pro residues" evidence="1">
    <location>
        <begin position="92"/>
        <end position="107"/>
    </location>
</feature>
<evidence type="ECO:0000313" key="4">
    <source>
        <dbReference type="Proteomes" id="UP001346149"/>
    </source>
</evidence>
<evidence type="ECO:0000256" key="1">
    <source>
        <dbReference type="SAM" id="MobiDB-lite"/>
    </source>
</evidence>
<feature type="region of interest" description="Disordered" evidence="1">
    <location>
        <begin position="87"/>
        <end position="116"/>
    </location>
</feature>
<feature type="region of interest" description="Disordered" evidence="1">
    <location>
        <begin position="40"/>
        <end position="75"/>
    </location>
</feature>
<dbReference type="Proteomes" id="UP001346149">
    <property type="component" value="Unassembled WGS sequence"/>
</dbReference>
<comment type="caution">
    <text evidence="3">The sequence shown here is derived from an EMBL/GenBank/DDBJ whole genome shotgun (WGS) entry which is preliminary data.</text>
</comment>
<protein>
    <recommendedName>
        <fullName evidence="2">VQ domain-containing protein</fullName>
    </recommendedName>
</protein>
<feature type="region of interest" description="Disordered" evidence="1">
    <location>
        <begin position="237"/>
        <end position="256"/>
    </location>
</feature>
<dbReference type="PANTHER" id="PTHR33783:SF4">
    <property type="entry name" value="VQ MOTIF-CONTAINING PROTEIN 9"/>
    <property type="match status" value="1"/>
</dbReference>